<dbReference type="InterPro" id="IPR032675">
    <property type="entry name" value="LRR_dom_sf"/>
</dbReference>
<sequence length="564" mass="65116">MPKISNKQRELKDIEFLILQHSIDNDYEVEEEAMPLYIMALSTKFIAREYHPGPQQETKETKNEESLMKSQLQFLKLYLIGNNRSPFFTTESLEVDMARGNNTKAIIRILEGCRNNLEVLDLRITDWFQQAGKPVAFQEIMSACPTGSLKSIILTSWTLDLIHLPQESSQSVQEYQSDVDQQKRLLPFMALQNVLISTGTYPIHPSKLAFLARCPNLVKLELQLPNDCVLMDLADLLQAFCPNLVDLVWSSYVSYKDEHTAAVLKSSRLGWRALATYHTRFGPLSYEAVVRNGGTLEELDMIARLGDSREAHQSFFLNLFCTARNLRMLTGPKDGLRHLHEIAAEVHAERAFNQHIESRSGRTWVLGPMMKYMQMQVVGVPRPDVMCRDDGCELRPWMVDELDDSRRYEVQRWIYEQLGRMTGLEELVLGMIDICIDDVREYIHEDYGEGAVVYPSDLEWDMAEDGLELRWINYQSLEFSLESGLELLREMKMMRSLDVKETTHRIGVAELEWMHVHWPKLKEIKGLVTRRDWTGNVEEGTKVMQDVEAWMTAHPHGIGSSYYV</sequence>
<protein>
    <submittedName>
        <fullName evidence="1">Uncharacterized protein</fullName>
    </submittedName>
</protein>
<reference evidence="1" key="1">
    <citation type="journal article" date="2020" name="Fungal Divers.">
        <title>Resolving the Mortierellaceae phylogeny through synthesis of multi-gene phylogenetics and phylogenomics.</title>
        <authorList>
            <person name="Vandepol N."/>
            <person name="Liber J."/>
            <person name="Desiro A."/>
            <person name="Na H."/>
            <person name="Kennedy M."/>
            <person name="Barry K."/>
            <person name="Grigoriev I.V."/>
            <person name="Miller A.N."/>
            <person name="O'Donnell K."/>
            <person name="Stajich J.E."/>
            <person name="Bonito G."/>
        </authorList>
    </citation>
    <scope>NUCLEOTIDE SEQUENCE</scope>
    <source>
        <strain evidence="1">NRRL 2591</strain>
    </source>
</reference>
<dbReference type="EMBL" id="JAAAXW010000318">
    <property type="protein sequence ID" value="KAF9538292.1"/>
    <property type="molecule type" value="Genomic_DNA"/>
</dbReference>
<dbReference type="Proteomes" id="UP000723463">
    <property type="component" value="Unassembled WGS sequence"/>
</dbReference>
<accession>A0A9P6JYY4</accession>
<name>A0A9P6JYY4_9FUNG</name>
<dbReference type="Gene3D" id="3.80.10.10">
    <property type="entry name" value="Ribonuclease Inhibitor"/>
    <property type="match status" value="1"/>
</dbReference>
<gene>
    <name evidence="1" type="ORF">EC957_006940</name>
</gene>
<evidence type="ECO:0000313" key="1">
    <source>
        <dbReference type="EMBL" id="KAF9538292.1"/>
    </source>
</evidence>
<comment type="caution">
    <text evidence="1">The sequence shown here is derived from an EMBL/GenBank/DDBJ whole genome shotgun (WGS) entry which is preliminary data.</text>
</comment>
<evidence type="ECO:0000313" key="2">
    <source>
        <dbReference type="Proteomes" id="UP000723463"/>
    </source>
</evidence>
<organism evidence="1 2">
    <name type="scientific">Mortierella hygrophila</name>
    <dbReference type="NCBI Taxonomy" id="979708"/>
    <lineage>
        <taxon>Eukaryota</taxon>
        <taxon>Fungi</taxon>
        <taxon>Fungi incertae sedis</taxon>
        <taxon>Mucoromycota</taxon>
        <taxon>Mortierellomycotina</taxon>
        <taxon>Mortierellomycetes</taxon>
        <taxon>Mortierellales</taxon>
        <taxon>Mortierellaceae</taxon>
        <taxon>Mortierella</taxon>
    </lineage>
</organism>
<keyword evidence="2" id="KW-1185">Reference proteome</keyword>
<dbReference type="AlphaFoldDB" id="A0A9P6JYY4"/>
<proteinExistence type="predicted"/>